<dbReference type="Proteomes" id="UP001047646">
    <property type="component" value="Chromosome"/>
</dbReference>
<name>A0ABX8MDG3_9PSED</name>
<feature type="transmembrane region" description="Helical" evidence="1">
    <location>
        <begin position="265"/>
        <end position="284"/>
    </location>
</feature>
<feature type="transmembrane region" description="Helical" evidence="1">
    <location>
        <begin position="86"/>
        <end position="103"/>
    </location>
</feature>
<feature type="transmembrane region" description="Helical" evidence="1">
    <location>
        <begin position="109"/>
        <end position="124"/>
    </location>
</feature>
<feature type="transmembrane region" description="Helical" evidence="1">
    <location>
        <begin position="296"/>
        <end position="313"/>
    </location>
</feature>
<evidence type="ECO:0000313" key="2">
    <source>
        <dbReference type="EMBL" id="QXH37109.1"/>
    </source>
</evidence>
<keyword evidence="3" id="KW-1185">Reference proteome</keyword>
<reference evidence="2" key="1">
    <citation type="journal article" date="2021" name="Microorganisms">
        <title>The Ever-Expanding Pseudomonas Genus: Description of 43 New Species and Partition of the Pseudomonas putida Group.</title>
        <authorList>
            <person name="Girard L."/>
            <person name="Lood C."/>
            <person name="Hofte M."/>
            <person name="Vandamme P."/>
            <person name="Rokni-Zadeh H."/>
            <person name="van Noort V."/>
            <person name="Lavigne R."/>
            <person name="De Mot R."/>
        </authorList>
    </citation>
    <scope>NUCLEOTIDE SEQUENCE</scope>
    <source>
        <strain evidence="2">COW39</strain>
    </source>
</reference>
<protein>
    <submittedName>
        <fullName evidence="2">EpsG family protein</fullName>
    </submittedName>
</protein>
<feature type="transmembrane region" description="Helical" evidence="1">
    <location>
        <begin position="240"/>
        <end position="258"/>
    </location>
</feature>
<sequence length="349" mass="39509">MLFFYLPFAYSALLAAWGRRQYLLYWGLAGFLIVLCAVQDVGVTEDHGNYVDYFNLINFGDQGLFFIEPSFYVLARLSFWLTNSSLLLFFSYAILGVGLKLLLFRRATPYSWLSVTLYLSYFFFLQDFNQIRIGAATALLMWAAYLGHGREGGKAVCLALLAASLHYSAVLFLPFLCLRRAGLRTVMMLYLCCCVLLMAYALDISLVKNSVQLLLMLDNPRVDFYVNNILDGEGGEVNPLRVTLHFVLLTPLALLFPYIQRRDPFIAYSVVLHLCGVLILLMLHDVQVLAYRISDIFNHFMVFSLLAYVVLFGRLIGTTAVLAVSSFQIIYVLLILEFVQPYVSVLGGL</sequence>
<dbReference type="RefSeq" id="WP_217853495.1">
    <property type="nucleotide sequence ID" value="NZ_CP077073.1"/>
</dbReference>
<feature type="transmembrane region" description="Helical" evidence="1">
    <location>
        <begin position="188"/>
        <end position="207"/>
    </location>
</feature>
<keyword evidence="1" id="KW-0812">Transmembrane</keyword>
<organism evidence="2 3">
    <name type="scientific">Pseudomonas muyukensis</name>
    <dbReference type="NCBI Taxonomy" id="2842357"/>
    <lineage>
        <taxon>Bacteria</taxon>
        <taxon>Pseudomonadati</taxon>
        <taxon>Pseudomonadota</taxon>
        <taxon>Gammaproteobacteria</taxon>
        <taxon>Pseudomonadales</taxon>
        <taxon>Pseudomonadaceae</taxon>
        <taxon>Pseudomonas</taxon>
    </lineage>
</organism>
<feature type="transmembrane region" description="Helical" evidence="1">
    <location>
        <begin position="22"/>
        <end position="41"/>
    </location>
</feature>
<evidence type="ECO:0000313" key="3">
    <source>
        <dbReference type="Proteomes" id="UP001047646"/>
    </source>
</evidence>
<keyword evidence="1" id="KW-1133">Transmembrane helix</keyword>
<evidence type="ECO:0000256" key="1">
    <source>
        <dbReference type="SAM" id="Phobius"/>
    </source>
</evidence>
<dbReference type="EMBL" id="CP077073">
    <property type="protein sequence ID" value="QXH37109.1"/>
    <property type="molecule type" value="Genomic_DNA"/>
</dbReference>
<dbReference type="Pfam" id="PF14897">
    <property type="entry name" value="EpsG"/>
    <property type="match status" value="1"/>
</dbReference>
<proteinExistence type="predicted"/>
<feature type="transmembrane region" description="Helical" evidence="1">
    <location>
        <begin position="153"/>
        <end position="176"/>
    </location>
</feature>
<keyword evidence="1" id="KW-0472">Membrane</keyword>
<gene>
    <name evidence="2" type="ORF">KSS95_09865</name>
</gene>
<accession>A0ABX8MDG3</accession>
<dbReference type="InterPro" id="IPR049458">
    <property type="entry name" value="EpsG-like"/>
</dbReference>
<feature type="transmembrane region" description="Helical" evidence="1">
    <location>
        <begin position="320"/>
        <end position="339"/>
    </location>
</feature>